<evidence type="ECO:0000256" key="13">
    <source>
        <dbReference type="PIRSR" id="PIRSR001492-3"/>
    </source>
</evidence>
<evidence type="ECO:0000313" key="16">
    <source>
        <dbReference type="EMBL" id="KTC75474.1"/>
    </source>
</evidence>
<dbReference type="EMBL" id="LNXT01000004">
    <property type="protein sequence ID" value="KTC75474.1"/>
    <property type="molecule type" value="Genomic_DNA"/>
</dbReference>
<dbReference type="NCBIfam" id="TIGR01307">
    <property type="entry name" value="pgm_bpd_ind"/>
    <property type="match status" value="1"/>
</dbReference>
<dbReference type="SUPFAM" id="SSF64158">
    <property type="entry name" value="2,3-Bisphosphoglycerate-independent phosphoglycerate mutase, substrate-binding domain"/>
    <property type="match status" value="1"/>
</dbReference>
<evidence type="ECO:0000259" key="15">
    <source>
        <dbReference type="Pfam" id="PF06415"/>
    </source>
</evidence>
<evidence type="ECO:0000313" key="17">
    <source>
        <dbReference type="EMBL" id="STX32700.1"/>
    </source>
</evidence>
<dbReference type="GO" id="GO:0030145">
    <property type="term" value="F:manganese ion binding"/>
    <property type="evidence" value="ECO:0007669"/>
    <property type="project" value="UniProtKB-UniRule"/>
</dbReference>
<dbReference type="UniPathway" id="UPA00109">
    <property type="reaction ID" value="UER00186"/>
</dbReference>
<evidence type="ECO:0000256" key="6">
    <source>
        <dbReference type="ARBA" id="ARBA00023152"/>
    </source>
</evidence>
<evidence type="ECO:0000256" key="8">
    <source>
        <dbReference type="ARBA" id="ARBA00023235"/>
    </source>
</evidence>
<dbReference type="Proteomes" id="UP000255066">
    <property type="component" value="Unassembled WGS sequence"/>
</dbReference>
<dbReference type="FunFam" id="3.40.1450.10:FF:000002">
    <property type="entry name" value="2,3-bisphosphoglycerate-independent phosphoglycerate mutase"/>
    <property type="match status" value="1"/>
</dbReference>
<keyword evidence="18" id="KW-1185">Reference proteome</keyword>
<evidence type="ECO:0000256" key="11">
    <source>
        <dbReference type="PIRSR" id="PIRSR001492-1"/>
    </source>
</evidence>
<dbReference type="RefSeq" id="WP_058522508.1">
    <property type="nucleotide sequence ID" value="NZ_CAAAHV010000011.1"/>
</dbReference>
<keyword evidence="7 9" id="KW-0464">Manganese</keyword>
<comment type="catalytic activity">
    <reaction evidence="1 9">
        <text>(2R)-2-phosphoglycerate = (2R)-3-phosphoglycerate</text>
        <dbReference type="Rhea" id="RHEA:15901"/>
        <dbReference type="ChEBI" id="CHEBI:58272"/>
        <dbReference type="ChEBI" id="CHEBI:58289"/>
        <dbReference type="EC" id="5.4.2.12"/>
    </reaction>
</comment>
<dbReference type="InterPro" id="IPR006124">
    <property type="entry name" value="Metalloenzyme"/>
</dbReference>
<feature type="binding site" evidence="9 12">
    <location>
        <position position="186"/>
    </location>
    <ligand>
        <name>substrate</name>
    </ligand>
</feature>
<dbReference type="InterPro" id="IPR005995">
    <property type="entry name" value="Pgm_bpd_ind"/>
</dbReference>
<dbReference type="AlphaFoldDB" id="A0A378ICZ5"/>
<feature type="binding site" evidence="9 13">
    <location>
        <position position="440"/>
    </location>
    <ligand>
        <name>Mn(2+)</name>
        <dbReference type="ChEBI" id="CHEBI:29035"/>
        <label>2</label>
    </ligand>
</feature>
<evidence type="ECO:0000256" key="12">
    <source>
        <dbReference type="PIRSR" id="PIRSR001492-2"/>
    </source>
</evidence>
<feature type="binding site" evidence="9 13">
    <location>
        <position position="403"/>
    </location>
    <ligand>
        <name>Mn(2+)</name>
        <dbReference type="ChEBI" id="CHEBI:29035"/>
        <label>1</label>
    </ligand>
</feature>
<evidence type="ECO:0000256" key="1">
    <source>
        <dbReference type="ARBA" id="ARBA00000370"/>
    </source>
</evidence>
<dbReference type="GO" id="GO:0005829">
    <property type="term" value="C:cytosol"/>
    <property type="evidence" value="ECO:0007669"/>
    <property type="project" value="TreeGrafter"/>
</dbReference>
<dbReference type="InterPro" id="IPR017850">
    <property type="entry name" value="Alkaline_phosphatase_core_sf"/>
</dbReference>
<dbReference type="HAMAP" id="MF_01038">
    <property type="entry name" value="GpmI"/>
    <property type="match status" value="1"/>
</dbReference>
<evidence type="ECO:0000256" key="5">
    <source>
        <dbReference type="ARBA" id="ARBA00022723"/>
    </source>
</evidence>
<accession>A0A378ICZ5</accession>
<feature type="binding site" evidence="9 13">
    <location>
        <position position="63"/>
    </location>
    <ligand>
        <name>Mn(2+)</name>
        <dbReference type="ChEBI" id="CHEBI:29035"/>
        <label>2</label>
    </ligand>
</feature>
<feature type="binding site" evidence="9 12">
    <location>
        <position position="332"/>
    </location>
    <ligand>
        <name>substrate</name>
    </ligand>
</feature>
<feature type="binding site" evidence="9 13">
    <location>
        <position position="441"/>
    </location>
    <ligand>
        <name>Mn(2+)</name>
        <dbReference type="ChEBI" id="CHEBI:29035"/>
        <label>2</label>
    </ligand>
</feature>
<sequence>MQQRKPLVLMILDGWGHSCSDEHNAIAAARTPQWDDWWAHQPHILLNASGQVVGLPDDQMGNSEVGHMHIGAGRLIYQDLTRINRAIETGEFEQNELFLDILAQLKQEGKALHVMGLLSPGGVHSHQNHLFAFLKLCHQQRFANVYLHLFLDGRDTPPQSALASIEALEQQLKHYPTAQIASICGRYFAMDRDKRWERTAPVYRLLTEGNSQHHFADAYTAINHYYSENKSDEFIPPTLIGEGKAIEDGDAVFFFNFRADRARQLTESFISDSFDAFIRNKKPQLSAFISMTQFSKALKTSIAFPPTPLTNTLGKVLADYRLSQLRIAETEKYAHVTFFFNGGSEQVFPNEDRILIPSPSVATYDLQPEMSAPQLTRSLVDAINCDAYDVIICNYANADMVGHTGDFQATVKAIECLDHCMSEVWHALEKKEGCLLITADHGNAELMFDEATRQAHTAHTCEMVPFLYVGSSKKHFNVSQGSLIDIAPTILSLLDLPKPNEMTGQALLVDDYADSI</sequence>
<proteinExistence type="inferred from homology"/>
<dbReference type="Gene3D" id="3.40.1450.10">
    <property type="entry name" value="BPG-independent phosphoglycerate mutase, domain B"/>
    <property type="match status" value="1"/>
</dbReference>
<dbReference type="GO" id="GO:0004619">
    <property type="term" value="F:phosphoglycerate mutase activity"/>
    <property type="evidence" value="ECO:0007669"/>
    <property type="project" value="UniProtKB-UniRule"/>
</dbReference>
<dbReference type="PANTHER" id="PTHR31637:SF0">
    <property type="entry name" value="2,3-BISPHOSPHOGLYCERATE-INDEPENDENT PHOSPHOGLYCERATE MUTASE"/>
    <property type="match status" value="1"/>
</dbReference>
<comment type="subunit">
    <text evidence="9">Monomer.</text>
</comment>
<dbReference type="EC" id="5.4.2.12" evidence="9 10"/>
<reference evidence="17 19" key="2">
    <citation type="submission" date="2018-06" db="EMBL/GenBank/DDBJ databases">
        <authorList>
            <consortium name="Pathogen Informatics"/>
            <person name="Doyle S."/>
        </authorList>
    </citation>
    <scope>NUCLEOTIDE SEQUENCE [LARGE SCALE GENOMIC DNA]</scope>
    <source>
        <strain evidence="17 19">NCTC12437</strain>
    </source>
</reference>
<dbReference type="Pfam" id="PF06415">
    <property type="entry name" value="iPGM_N"/>
    <property type="match status" value="1"/>
</dbReference>
<dbReference type="InterPro" id="IPR036646">
    <property type="entry name" value="PGAM_B_sf"/>
</dbReference>
<name>A0A378ICZ5_9GAMM</name>
<dbReference type="InterPro" id="IPR011258">
    <property type="entry name" value="BPG-indep_PGM_N"/>
</dbReference>
<feature type="active site" description="Phosphoserine intermediate" evidence="9 11">
    <location>
        <position position="63"/>
    </location>
</feature>
<feature type="binding site" evidence="9 12">
    <location>
        <position position="124"/>
    </location>
    <ligand>
        <name>substrate</name>
    </ligand>
</feature>
<dbReference type="Proteomes" id="UP000054735">
    <property type="component" value="Unassembled WGS sequence"/>
</dbReference>
<gene>
    <name evidence="9 17" type="primary">gpmI</name>
    <name evidence="16" type="ORF">Lbir_0386</name>
    <name evidence="17" type="ORF">NCTC12437_02495</name>
</gene>
<dbReference type="EMBL" id="UGNW01000001">
    <property type="protein sequence ID" value="STX32700.1"/>
    <property type="molecule type" value="Genomic_DNA"/>
</dbReference>
<feature type="binding site" evidence="9 12">
    <location>
        <position position="192"/>
    </location>
    <ligand>
        <name>substrate</name>
    </ligand>
</feature>
<comment type="pathway">
    <text evidence="3 9">Carbohydrate degradation; glycolysis; pyruvate from D-glyceraldehyde 3-phosphate: step 3/5.</text>
</comment>
<dbReference type="Gene3D" id="3.40.720.10">
    <property type="entry name" value="Alkaline Phosphatase, subunit A"/>
    <property type="match status" value="1"/>
</dbReference>
<comment type="function">
    <text evidence="2 9">Catalyzes the interconversion of 2-phosphoglycerate and 3-phosphoglycerate.</text>
</comment>
<dbReference type="OrthoDB" id="9800863at2"/>
<dbReference type="SUPFAM" id="SSF53649">
    <property type="entry name" value="Alkaline phosphatase-like"/>
    <property type="match status" value="1"/>
</dbReference>
<evidence type="ECO:0000256" key="7">
    <source>
        <dbReference type="ARBA" id="ARBA00023211"/>
    </source>
</evidence>
<evidence type="ECO:0000259" key="14">
    <source>
        <dbReference type="Pfam" id="PF01676"/>
    </source>
</evidence>
<comment type="cofactor">
    <cofactor evidence="9">
        <name>Mn(2+)</name>
        <dbReference type="ChEBI" id="CHEBI:29035"/>
    </cofactor>
    <text evidence="9">Binds 2 manganese ions per subunit.</text>
</comment>
<protein>
    <recommendedName>
        <fullName evidence="9 10">2,3-bisphosphoglycerate-independent phosphoglycerate mutase</fullName>
        <shortName evidence="9">BPG-independent PGAM</shortName>
        <shortName evidence="9">Phosphoglyceromutase</shortName>
        <shortName evidence="9">iPGM</shortName>
        <ecNumber evidence="9 10">5.4.2.12</ecNumber>
    </recommendedName>
</protein>
<feature type="binding site" evidence="9 12">
    <location>
        <begin position="258"/>
        <end position="261"/>
    </location>
    <ligand>
        <name>substrate</name>
    </ligand>
</feature>
<evidence type="ECO:0000256" key="2">
    <source>
        <dbReference type="ARBA" id="ARBA00002315"/>
    </source>
</evidence>
<keyword evidence="6 9" id="KW-0324">Glycolysis</keyword>
<dbReference type="Pfam" id="PF01676">
    <property type="entry name" value="Metalloenzyme"/>
    <property type="match status" value="1"/>
</dbReference>
<dbReference type="PANTHER" id="PTHR31637">
    <property type="entry name" value="2,3-BISPHOSPHOGLYCERATE-INDEPENDENT PHOSPHOGLYCERATE MUTASE"/>
    <property type="match status" value="1"/>
</dbReference>
<reference evidence="16 18" key="1">
    <citation type="submission" date="2015-11" db="EMBL/GenBank/DDBJ databases">
        <title>Genomic analysis of 38 Legionella species identifies large and diverse effector repertoires.</title>
        <authorList>
            <person name="Burstein D."/>
            <person name="Amaro F."/>
            <person name="Zusman T."/>
            <person name="Lifshitz Z."/>
            <person name="Cohen O."/>
            <person name="Gilbert J.A."/>
            <person name="Pupko T."/>
            <person name="Shuman H.A."/>
            <person name="Segal G."/>
        </authorList>
    </citation>
    <scope>NUCLEOTIDE SEQUENCE [LARGE SCALE GENOMIC DNA]</scope>
    <source>
        <strain evidence="16 18">CDC#1407-AL-14</strain>
    </source>
</reference>
<dbReference type="PIRSF" id="PIRSF001492">
    <property type="entry name" value="IPGAM"/>
    <property type="match status" value="1"/>
</dbReference>
<evidence type="ECO:0000256" key="4">
    <source>
        <dbReference type="ARBA" id="ARBA00008819"/>
    </source>
</evidence>
<dbReference type="GO" id="GO:0006007">
    <property type="term" value="P:glucose catabolic process"/>
    <property type="evidence" value="ECO:0007669"/>
    <property type="project" value="InterPro"/>
</dbReference>
<keyword evidence="5 9" id="KW-0479">Metal-binding</keyword>
<dbReference type="GO" id="GO:0006096">
    <property type="term" value="P:glycolytic process"/>
    <property type="evidence" value="ECO:0007669"/>
    <property type="project" value="UniProtKB-UniRule"/>
</dbReference>
<feature type="binding site" evidence="9 13">
    <location>
        <position position="13"/>
    </location>
    <ligand>
        <name>Mn(2+)</name>
        <dbReference type="ChEBI" id="CHEBI:29035"/>
        <label>2</label>
    </ligand>
</feature>
<feature type="domain" description="BPG-independent PGAM N-terminal" evidence="15">
    <location>
        <begin position="83"/>
        <end position="295"/>
    </location>
</feature>
<evidence type="ECO:0000313" key="19">
    <source>
        <dbReference type="Proteomes" id="UP000255066"/>
    </source>
</evidence>
<organism evidence="17 19">
    <name type="scientific">Legionella birminghamensis</name>
    <dbReference type="NCBI Taxonomy" id="28083"/>
    <lineage>
        <taxon>Bacteria</taxon>
        <taxon>Pseudomonadati</taxon>
        <taxon>Pseudomonadota</taxon>
        <taxon>Gammaproteobacteria</taxon>
        <taxon>Legionellales</taxon>
        <taxon>Legionellaceae</taxon>
        <taxon>Legionella</taxon>
    </lineage>
</organism>
<keyword evidence="8 9" id="KW-0413">Isomerase</keyword>
<feature type="binding site" evidence="9 12">
    <location>
        <begin position="154"/>
        <end position="155"/>
    </location>
    <ligand>
        <name>substrate</name>
    </ligand>
</feature>
<evidence type="ECO:0000313" key="18">
    <source>
        <dbReference type="Proteomes" id="UP000054735"/>
    </source>
</evidence>
<dbReference type="CDD" id="cd16010">
    <property type="entry name" value="iPGM"/>
    <property type="match status" value="1"/>
</dbReference>
<feature type="binding site" evidence="9 13">
    <location>
        <position position="399"/>
    </location>
    <ligand>
        <name>Mn(2+)</name>
        <dbReference type="ChEBI" id="CHEBI:29035"/>
        <label>1</label>
    </ligand>
</feature>
<feature type="domain" description="Metalloenzyme" evidence="14">
    <location>
        <begin position="5"/>
        <end position="497"/>
    </location>
</feature>
<evidence type="ECO:0000256" key="3">
    <source>
        <dbReference type="ARBA" id="ARBA00004798"/>
    </source>
</evidence>
<evidence type="ECO:0000256" key="10">
    <source>
        <dbReference type="NCBIfam" id="TIGR01307"/>
    </source>
</evidence>
<comment type="similarity">
    <text evidence="4 9">Belongs to the BPG-independent phosphoglycerate mutase family.</text>
</comment>
<dbReference type="STRING" id="28083.Lbir_0386"/>
<feature type="binding site" evidence="9 13">
    <location>
        <position position="459"/>
    </location>
    <ligand>
        <name>Mn(2+)</name>
        <dbReference type="ChEBI" id="CHEBI:29035"/>
        <label>1</label>
    </ligand>
</feature>
<evidence type="ECO:0000256" key="9">
    <source>
        <dbReference type="HAMAP-Rule" id="MF_01038"/>
    </source>
</evidence>